<name>A0ABR4L8R9_9EURO</name>
<dbReference type="Proteomes" id="UP001610432">
    <property type="component" value="Unassembled WGS sequence"/>
</dbReference>
<dbReference type="RefSeq" id="XP_070880656.1">
    <property type="nucleotide sequence ID" value="XM_071031753.1"/>
</dbReference>
<feature type="compositionally biased region" description="Basic and acidic residues" evidence="1">
    <location>
        <begin position="232"/>
        <end position="261"/>
    </location>
</feature>
<keyword evidence="3" id="KW-1185">Reference proteome</keyword>
<evidence type="ECO:0000256" key="1">
    <source>
        <dbReference type="SAM" id="MobiDB-lite"/>
    </source>
</evidence>
<organism evidence="2 3">
    <name type="scientific">Aspergillus lucknowensis</name>
    <dbReference type="NCBI Taxonomy" id="176173"/>
    <lineage>
        <taxon>Eukaryota</taxon>
        <taxon>Fungi</taxon>
        <taxon>Dikarya</taxon>
        <taxon>Ascomycota</taxon>
        <taxon>Pezizomycotina</taxon>
        <taxon>Eurotiomycetes</taxon>
        <taxon>Eurotiomycetidae</taxon>
        <taxon>Eurotiales</taxon>
        <taxon>Aspergillaceae</taxon>
        <taxon>Aspergillus</taxon>
        <taxon>Aspergillus subgen. Nidulantes</taxon>
    </lineage>
</organism>
<evidence type="ECO:0008006" key="4">
    <source>
        <dbReference type="Google" id="ProtNLM"/>
    </source>
</evidence>
<dbReference type="GeneID" id="98146825"/>
<feature type="compositionally biased region" description="Polar residues" evidence="1">
    <location>
        <begin position="125"/>
        <end position="143"/>
    </location>
</feature>
<comment type="caution">
    <text evidence="2">The sequence shown here is derived from an EMBL/GenBank/DDBJ whole genome shotgun (WGS) entry which is preliminary data.</text>
</comment>
<sequence length="276" mass="30427">MMPSGISIPFSSPVRGREPSEGSNEHSWSASPESNPPIISVQEARLRDWEDQGRDSPRAVVAGRLGELAIRGDSHQQLPDRSLHQPALVPLLQTNCFPRNSDLHGFHVMPDSQSSATAIERSHPPTDQQSTSTSAANAESQPRSAKASVSPRKSSTSPRKSRTTHAPVKAHSAIGSPPPSDKAVEDPLTWNDSEITGYNPTDPDDDGYGINGIGFKPTAEIAWARSQKRQKQVSEWKNREAREARERRRERRDGNDLDKLRTVQTGGIHKRVKFDV</sequence>
<feature type="region of interest" description="Disordered" evidence="1">
    <location>
        <begin position="225"/>
        <end position="264"/>
    </location>
</feature>
<reference evidence="2 3" key="1">
    <citation type="submission" date="2024-07" db="EMBL/GenBank/DDBJ databases">
        <title>Section-level genome sequencing and comparative genomics of Aspergillus sections Usti and Cavernicolus.</title>
        <authorList>
            <consortium name="Lawrence Berkeley National Laboratory"/>
            <person name="Nybo J.L."/>
            <person name="Vesth T.C."/>
            <person name="Theobald S."/>
            <person name="Frisvad J.C."/>
            <person name="Larsen T.O."/>
            <person name="Kjaerboelling I."/>
            <person name="Rothschild-Mancinelli K."/>
            <person name="Lyhne E.K."/>
            <person name="Kogle M.E."/>
            <person name="Barry K."/>
            <person name="Clum A."/>
            <person name="Na H."/>
            <person name="Ledsgaard L."/>
            <person name="Lin J."/>
            <person name="Lipzen A."/>
            <person name="Kuo A."/>
            <person name="Riley R."/>
            <person name="Mondo S."/>
            <person name="Labutti K."/>
            <person name="Haridas S."/>
            <person name="Pangalinan J."/>
            <person name="Salamov A.A."/>
            <person name="Simmons B.A."/>
            <person name="Magnuson J.K."/>
            <person name="Chen J."/>
            <person name="Drula E."/>
            <person name="Henrissat B."/>
            <person name="Wiebenga A."/>
            <person name="Lubbers R.J."/>
            <person name="Gomes A.C."/>
            <person name="Macurrencykelacurrency M.R."/>
            <person name="Stajich J."/>
            <person name="Grigoriev I.V."/>
            <person name="Mortensen U.H."/>
            <person name="De Vries R.P."/>
            <person name="Baker S.E."/>
            <person name="Andersen M.R."/>
        </authorList>
    </citation>
    <scope>NUCLEOTIDE SEQUENCE [LARGE SCALE GENOMIC DNA]</scope>
    <source>
        <strain evidence="2 3">CBS 449.75</strain>
    </source>
</reference>
<feature type="region of interest" description="Disordered" evidence="1">
    <location>
        <begin position="1"/>
        <end position="39"/>
    </location>
</feature>
<accession>A0ABR4L8R9</accession>
<feature type="compositionally biased region" description="Basic and acidic residues" evidence="1">
    <location>
        <begin position="15"/>
        <end position="24"/>
    </location>
</feature>
<protein>
    <recommendedName>
        <fullName evidence="4">BZIP domain-containing protein</fullName>
    </recommendedName>
</protein>
<feature type="region of interest" description="Disordered" evidence="1">
    <location>
        <begin position="103"/>
        <end position="184"/>
    </location>
</feature>
<gene>
    <name evidence="2" type="ORF">BJX67DRAFT_375820</name>
</gene>
<evidence type="ECO:0000313" key="3">
    <source>
        <dbReference type="Proteomes" id="UP001610432"/>
    </source>
</evidence>
<evidence type="ECO:0000313" key="2">
    <source>
        <dbReference type="EMBL" id="KAL2860762.1"/>
    </source>
</evidence>
<proteinExistence type="predicted"/>
<dbReference type="EMBL" id="JBFXLQ010000085">
    <property type="protein sequence ID" value="KAL2860762.1"/>
    <property type="molecule type" value="Genomic_DNA"/>
</dbReference>